<dbReference type="PANTHER" id="PTHR30269">
    <property type="entry name" value="TRANSMEMBRANE PROTEIN YFCA"/>
    <property type="match status" value="1"/>
</dbReference>
<dbReference type="EMBL" id="RCCE01000006">
    <property type="protein sequence ID" value="RLJ40796.1"/>
    <property type="molecule type" value="Genomic_DNA"/>
</dbReference>
<keyword evidence="7 8" id="KW-0472">Membrane</keyword>
<protein>
    <recommendedName>
        <fullName evidence="8">Probable membrane transporter protein</fullName>
    </recommendedName>
</protein>
<feature type="transmembrane region" description="Helical" evidence="8">
    <location>
        <begin position="80"/>
        <end position="101"/>
    </location>
</feature>
<evidence type="ECO:0000256" key="5">
    <source>
        <dbReference type="ARBA" id="ARBA00022692"/>
    </source>
</evidence>
<evidence type="ECO:0000313" key="10">
    <source>
        <dbReference type="Proteomes" id="UP000269157"/>
    </source>
</evidence>
<organism evidence="9 10">
    <name type="scientific">Litoreibacter meonggei</name>
    <dbReference type="NCBI Taxonomy" id="1049199"/>
    <lineage>
        <taxon>Bacteria</taxon>
        <taxon>Pseudomonadati</taxon>
        <taxon>Pseudomonadota</taxon>
        <taxon>Alphaproteobacteria</taxon>
        <taxon>Rhodobacterales</taxon>
        <taxon>Roseobacteraceae</taxon>
        <taxon>Litoreibacter</taxon>
    </lineage>
</organism>
<dbReference type="Pfam" id="PF01925">
    <property type="entry name" value="TauE"/>
    <property type="match status" value="1"/>
</dbReference>
<keyword evidence="4 8" id="KW-1003">Cell membrane</keyword>
<keyword evidence="5 8" id="KW-0812">Transmembrane</keyword>
<feature type="transmembrane region" description="Helical" evidence="8">
    <location>
        <begin position="107"/>
        <end position="126"/>
    </location>
</feature>
<accession>A0A497VP09</accession>
<feature type="transmembrane region" description="Helical" evidence="8">
    <location>
        <begin position="138"/>
        <end position="157"/>
    </location>
</feature>
<gene>
    <name evidence="9" type="ORF">BCF46_3367</name>
</gene>
<comment type="subcellular location">
    <subcellularLocation>
        <location evidence="1 8">Cell membrane</location>
        <topology evidence="1 8">Multi-pass membrane protein</topology>
    </subcellularLocation>
</comment>
<dbReference type="OrthoDB" id="9800873at2"/>
<comment type="caution">
    <text evidence="9">The sequence shown here is derived from an EMBL/GenBank/DDBJ whole genome shotgun (WGS) entry which is preliminary data.</text>
</comment>
<dbReference type="AlphaFoldDB" id="A0A497VP09"/>
<keyword evidence="3" id="KW-0813">Transport</keyword>
<feature type="transmembrane region" description="Helical" evidence="8">
    <location>
        <begin position="12"/>
        <end position="38"/>
    </location>
</feature>
<reference evidence="9 10" key="1">
    <citation type="submission" date="2018-10" db="EMBL/GenBank/DDBJ databases">
        <title>Genomic Encyclopedia of Archaeal and Bacterial Type Strains, Phase II (KMG-II): from individual species to whole genera.</title>
        <authorList>
            <person name="Goeker M."/>
        </authorList>
    </citation>
    <scope>NUCLEOTIDE SEQUENCE [LARGE SCALE GENOMIC DNA]</scope>
    <source>
        <strain evidence="9 10">DSM 29466</strain>
    </source>
</reference>
<evidence type="ECO:0000256" key="4">
    <source>
        <dbReference type="ARBA" id="ARBA00022475"/>
    </source>
</evidence>
<dbReference type="InterPro" id="IPR052017">
    <property type="entry name" value="TSUP"/>
</dbReference>
<keyword evidence="10" id="KW-1185">Reference proteome</keyword>
<evidence type="ECO:0000256" key="3">
    <source>
        <dbReference type="ARBA" id="ARBA00022448"/>
    </source>
</evidence>
<dbReference type="PANTHER" id="PTHR30269:SF37">
    <property type="entry name" value="MEMBRANE TRANSPORTER PROTEIN"/>
    <property type="match status" value="1"/>
</dbReference>
<evidence type="ECO:0000256" key="2">
    <source>
        <dbReference type="ARBA" id="ARBA00009142"/>
    </source>
</evidence>
<feature type="transmembrane region" description="Helical" evidence="8">
    <location>
        <begin position="177"/>
        <end position="194"/>
    </location>
</feature>
<evidence type="ECO:0000256" key="6">
    <source>
        <dbReference type="ARBA" id="ARBA00022989"/>
    </source>
</evidence>
<dbReference type="InterPro" id="IPR002781">
    <property type="entry name" value="TM_pro_TauE-like"/>
</dbReference>
<evidence type="ECO:0000256" key="8">
    <source>
        <dbReference type="RuleBase" id="RU363041"/>
    </source>
</evidence>
<dbReference type="RefSeq" id="WP_121026941.1">
    <property type="nucleotide sequence ID" value="NZ_RCCE01000006.1"/>
</dbReference>
<comment type="similarity">
    <text evidence="2 8">Belongs to the 4-toluene sulfonate uptake permease (TSUP) (TC 2.A.102) family.</text>
</comment>
<sequence length="255" mass="27113">MDLFSSIISPEFLLLAMVVGVVSGFVKGVVGFAMPTIFISGLSSFLSPELALAGLILPTVVTNGIQALRQGARAAWTSLTHYKLFLSVGAVVLVLSAQLVTVIPSNILYLAIGLPVAVFTAVQLLGWNPTLARRDSRIEAAVGAFAGFVAGLSGIWGPPTVLYLTAVNTPKKEQMRVQGVVFGLGALMLLAAHLQSGVLRMETLPFSAILIIPAIFGIWLGFKVQDRIDQATFRKVTSWVLLLAGLNLIRRGLMG</sequence>
<name>A0A497VP09_9RHOB</name>
<dbReference type="Proteomes" id="UP000269157">
    <property type="component" value="Unassembled WGS sequence"/>
</dbReference>
<keyword evidence="6 8" id="KW-1133">Transmembrane helix</keyword>
<evidence type="ECO:0000313" key="9">
    <source>
        <dbReference type="EMBL" id="RLJ40796.1"/>
    </source>
</evidence>
<evidence type="ECO:0000256" key="1">
    <source>
        <dbReference type="ARBA" id="ARBA00004651"/>
    </source>
</evidence>
<feature type="transmembrane region" description="Helical" evidence="8">
    <location>
        <begin position="206"/>
        <end position="224"/>
    </location>
</feature>
<dbReference type="GO" id="GO:0005886">
    <property type="term" value="C:plasma membrane"/>
    <property type="evidence" value="ECO:0007669"/>
    <property type="project" value="UniProtKB-SubCell"/>
</dbReference>
<evidence type="ECO:0000256" key="7">
    <source>
        <dbReference type="ARBA" id="ARBA00023136"/>
    </source>
</evidence>
<proteinExistence type="inferred from homology"/>